<dbReference type="Gene3D" id="3.40.50.720">
    <property type="entry name" value="NAD(P)-binding Rossmann-like Domain"/>
    <property type="match status" value="1"/>
</dbReference>
<evidence type="ECO:0000313" key="2">
    <source>
        <dbReference type="EMBL" id="VAX18241.1"/>
    </source>
</evidence>
<dbReference type="Pfam" id="PF01370">
    <property type="entry name" value="Epimerase"/>
    <property type="match status" value="1"/>
</dbReference>
<dbReference type="GO" id="GO:0003978">
    <property type="term" value="F:UDP-glucose 4-epimerase activity"/>
    <property type="evidence" value="ECO:0007669"/>
    <property type="project" value="UniProtKB-EC"/>
</dbReference>
<reference evidence="2" key="1">
    <citation type="submission" date="2018-06" db="EMBL/GenBank/DDBJ databases">
        <authorList>
            <person name="Zhirakovskaya E."/>
        </authorList>
    </citation>
    <scope>NUCLEOTIDE SEQUENCE</scope>
</reference>
<dbReference type="PRINTS" id="PR01713">
    <property type="entry name" value="NUCEPIMERASE"/>
</dbReference>
<feature type="domain" description="NAD-dependent epimerase/dehydratase" evidence="1">
    <location>
        <begin position="15"/>
        <end position="260"/>
    </location>
</feature>
<dbReference type="SUPFAM" id="SSF51735">
    <property type="entry name" value="NAD(P)-binding Rossmann-fold domains"/>
    <property type="match status" value="1"/>
</dbReference>
<gene>
    <name evidence="2" type="ORF">MNBD_NITROSPINAE04-555</name>
</gene>
<dbReference type="Gene3D" id="3.90.25.10">
    <property type="entry name" value="UDP-galactose 4-epimerase, domain 1"/>
    <property type="match status" value="1"/>
</dbReference>
<dbReference type="AlphaFoldDB" id="A0A3B1BUM1"/>
<evidence type="ECO:0000259" key="1">
    <source>
        <dbReference type="Pfam" id="PF01370"/>
    </source>
</evidence>
<sequence length="339" mass="36485">MVDVNVKLVASKKTWLVTGCAGFIGSHIIERLLSHGQTVRGLDNFATGHKINLEYVKKSVGAENWSRFTFVEGSLLDPSAVNEGMQGVDVVSHQAALGSVPRSIEEPINTVRSNVEGFMAVVKAAADLGVKRIVYASSSSVYGDHPKLPKVEETIGAALSPYAASKRSDEIFAEASANSYGIEFVGLRYFNIFGPRQDPEGAYAAVIPKWLDALLDGEKAVINGDPTISRDFTFVDNAVDANILGGLACSDAVNTYYNIGNGGETSLAELYDMIANLLLELAAINEKPDPVIGSVRPGDVKHSLADISKAKKLLDYDAKVDVVNGMRRTVSWYKEQRSG</sequence>
<dbReference type="EC" id="5.1.3.2" evidence="2"/>
<dbReference type="InterPro" id="IPR050177">
    <property type="entry name" value="Lipid_A_modif_metabolic_enz"/>
</dbReference>
<dbReference type="EMBL" id="UOGA01000119">
    <property type="protein sequence ID" value="VAX18241.1"/>
    <property type="molecule type" value="Genomic_DNA"/>
</dbReference>
<dbReference type="PANTHER" id="PTHR43245">
    <property type="entry name" value="BIFUNCTIONAL POLYMYXIN RESISTANCE PROTEIN ARNA"/>
    <property type="match status" value="1"/>
</dbReference>
<organism evidence="2">
    <name type="scientific">hydrothermal vent metagenome</name>
    <dbReference type="NCBI Taxonomy" id="652676"/>
    <lineage>
        <taxon>unclassified sequences</taxon>
        <taxon>metagenomes</taxon>
        <taxon>ecological metagenomes</taxon>
    </lineage>
</organism>
<keyword evidence="2" id="KW-0413">Isomerase</keyword>
<proteinExistence type="predicted"/>
<dbReference type="InterPro" id="IPR001509">
    <property type="entry name" value="Epimerase_deHydtase"/>
</dbReference>
<dbReference type="PANTHER" id="PTHR43245:SF13">
    <property type="entry name" value="UDP-D-APIOSE_UDP-D-XYLOSE SYNTHASE 2"/>
    <property type="match status" value="1"/>
</dbReference>
<dbReference type="InterPro" id="IPR036291">
    <property type="entry name" value="NAD(P)-bd_dom_sf"/>
</dbReference>
<accession>A0A3B1BUM1</accession>
<protein>
    <submittedName>
        <fullName evidence="2">UDP-glucose 4-epimerase</fullName>
        <ecNumber evidence="2">5.1.3.2</ecNumber>
    </submittedName>
</protein>
<name>A0A3B1BUM1_9ZZZZ</name>